<reference evidence="1 2" key="1">
    <citation type="submission" date="2021-04" db="EMBL/GenBank/DDBJ databases">
        <authorList>
            <person name="Bliznina A."/>
        </authorList>
    </citation>
    <scope>NUCLEOTIDE SEQUENCE [LARGE SCALE GENOMIC DNA]</scope>
</reference>
<gene>
    <name evidence="1" type="ORF">OKIOD_LOCUS8805</name>
</gene>
<evidence type="ECO:0000313" key="1">
    <source>
        <dbReference type="EMBL" id="CAG5101871.1"/>
    </source>
</evidence>
<sequence length="170" mass="19450">MVSYKGSSQMSHVVQIHDPVHVPDKECHDLEDLKALFRSPKNADINLRKAILRQYINILTSNRILVSVRVDSNNSHGGTKTVWKPPRIPLTKANFVRGGPEFIHFFITEVLPGEPKNTTAILPCTRKSFDDRLYQFPTIPNQCGVKSGWNPEMRSLSEEDTMLIQYWMES</sequence>
<keyword evidence="2" id="KW-1185">Reference proteome</keyword>
<accession>A0ABN7SN55</accession>
<dbReference type="EMBL" id="OU015566">
    <property type="protein sequence ID" value="CAG5101871.1"/>
    <property type="molecule type" value="Genomic_DNA"/>
</dbReference>
<proteinExistence type="predicted"/>
<organism evidence="1 2">
    <name type="scientific">Oikopleura dioica</name>
    <name type="common">Tunicate</name>
    <dbReference type="NCBI Taxonomy" id="34765"/>
    <lineage>
        <taxon>Eukaryota</taxon>
        <taxon>Metazoa</taxon>
        <taxon>Chordata</taxon>
        <taxon>Tunicata</taxon>
        <taxon>Appendicularia</taxon>
        <taxon>Copelata</taxon>
        <taxon>Oikopleuridae</taxon>
        <taxon>Oikopleura</taxon>
    </lineage>
</organism>
<protein>
    <submittedName>
        <fullName evidence="1">Oidioi.mRNA.OKI2018_I69.chr1.g40.t1.cds</fullName>
    </submittedName>
</protein>
<evidence type="ECO:0000313" key="2">
    <source>
        <dbReference type="Proteomes" id="UP001158576"/>
    </source>
</evidence>
<name>A0ABN7SN55_OIKDI</name>
<dbReference type="Proteomes" id="UP001158576">
    <property type="component" value="Chromosome 1"/>
</dbReference>